<feature type="domain" description="Histidine kinase/HSP90-like ATPase" evidence="1">
    <location>
        <begin position="4"/>
        <end position="74"/>
    </location>
</feature>
<dbReference type="EMBL" id="JACCFK010000002">
    <property type="protein sequence ID" value="NYI93671.1"/>
    <property type="molecule type" value="Genomic_DNA"/>
</dbReference>
<evidence type="ECO:0000313" key="3">
    <source>
        <dbReference type="Proteomes" id="UP000549616"/>
    </source>
</evidence>
<dbReference type="InterPro" id="IPR003594">
    <property type="entry name" value="HATPase_dom"/>
</dbReference>
<name>A0A853BGB4_9PSEU</name>
<organism evidence="2 3">
    <name type="scientific">Amycolatopsis endophytica</name>
    <dbReference type="NCBI Taxonomy" id="860233"/>
    <lineage>
        <taxon>Bacteria</taxon>
        <taxon>Bacillati</taxon>
        <taxon>Actinomycetota</taxon>
        <taxon>Actinomycetes</taxon>
        <taxon>Pseudonocardiales</taxon>
        <taxon>Pseudonocardiaceae</taxon>
        <taxon>Amycolatopsis</taxon>
    </lineage>
</organism>
<comment type="caution">
    <text evidence="2">The sequence shown here is derived from an EMBL/GenBank/DDBJ whole genome shotgun (WGS) entry which is preliminary data.</text>
</comment>
<dbReference type="InterPro" id="IPR036890">
    <property type="entry name" value="HATPase_C_sf"/>
</dbReference>
<dbReference type="Gene3D" id="3.30.565.10">
    <property type="entry name" value="Histidine kinase-like ATPase, C-terminal domain"/>
    <property type="match status" value="1"/>
</dbReference>
<dbReference type="Proteomes" id="UP000549616">
    <property type="component" value="Unassembled WGS sequence"/>
</dbReference>
<dbReference type="CDD" id="cd16936">
    <property type="entry name" value="HATPase_RsbW-like"/>
    <property type="match status" value="1"/>
</dbReference>
<accession>A0A853BGB4</accession>
<dbReference type="AlphaFoldDB" id="A0A853BGB4"/>
<sequence>MYLHAYPAGATGDVELRAQHPPGTLWVDISDEGDWQPPRADCGPWRGRGLVLINQLAGQTAIASTASGTTVSLT</sequence>
<dbReference type="Pfam" id="PF13581">
    <property type="entry name" value="HATPase_c_2"/>
    <property type="match status" value="1"/>
</dbReference>
<evidence type="ECO:0000259" key="1">
    <source>
        <dbReference type="Pfam" id="PF13581"/>
    </source>
</evidence>
<protein>
    <submittedName>
        <fullName evidence="2">Anti-sigma regulatory factor (Ser/Thr protein kinase)</fullName>
    </submittedName>
</protein>
<dbReference type="SUPFAM" id="SSF55874">
    <property type="entry name" value="ATPase domain of HSP90 chaperone/DNA topoisomerase II/histidine kinase"/>
    <property type="match status" value="1"/>
</dbReference>
<proteinExistence type="predicted"/>
<keyword evidence="3" id="KW-1185">Reference proteome</keyword>
<evidence type="ECO:0000313" key="2">
    <source>
        <dbReference type="EMBL" id="NYI93671.1"/>
    </source>
</evidence>
<reference evidence="2 3" key="1">
    <citation type="submission" date="2020-07" db="EMBL/GenBank/DDBJ databases">
        <title>Sequencing the genomes of 1000 actinobacteria strains.</title>
        <authorList>
            <person name="Klenk H.-P."/>
        </authorList>
    </citation>
    <scope>NUCLEOTIDE SEQUENCE [LARGE SCALE GENOMIC DNA]</scope>
    <source>
        <strain evidence="2 3">DSM 104006</strain>
    </source>
</reference>
<gene>
    <name evidence="2" type="ORF">HNR02_007046</name>
</gene>